<dbReference type="InterPro" id="IPR036116">
    <property type="entry name" value="FN3_sf"/>
</dbReference>
<feature type="domain" description="Fibronectin type-III" evidence="3">
    <location>
        <begin position="202"/>
        <end position="289"/>
    </location>
</feature>
<sequence>MKNFTQPHRKKFRTKQWLTLLYCMGMGIFLYAYSGPEMLQPQKTTATAGTLAYCTPAGTGTSYFIKDFTTTGGFLNIINTNSGIGSGGYSNATTKIVRQSAGGSFEFSAVYSSGTYGLAIWIDWNGNTTFEASERIFNTTSYGSSATGTITIPAGTANGSYRMRVLADFNKSNPDNPCGFNSGNGEAEDYTLEVGDPPTCIPPTALGAGNVTFNSAQLSWMSEGFLFDVEYGPSGFALGSGTLASSVANPYTPGGLTANTMYQFYVRTDCGGGDKSIWSGPYSFYTGYCLPVATSTSYFIKDFVTTGGISNINNTNSGIGAGGYTNNSGNASMKVSYFEGGSVNFSAVYSGGSGFAIWVDWNNNMSFDTDERVFNTTAYGSSSTGSIAVPAGTPVGNYRMRIRMDYNNNNPSDACGFNSGNGEAEDYTFEVIPTPSCLPPTDLGAGNVTFTSAQFSWLGDGTVFDVEYGPAGFTRGTGIMASSVGNPYDVTALTPETSYEYYVRKSCGAENKSAWAGPFRFYTGYCVPTATSTSYLIKDFTTTGAITNINNVNSGIGTGGYSNHTTMKVRHYETGVVNFSAAYSGSSGFAMWIDWNKNMAFDADERVYNTTSYGSSSTGSFTIPAGTPVGEYRLRIRMDYNNSNPSNACSFNSGNGEAEDYTLEVVTPPTCMPPTELGAGNIVYTTAQFSWTSEGTVFDVEYGPAGFTQGTGTIVSSVANPYNATGLTPDTAYHYYVRRDCGAGDKSPWAGPFRFFTGPCKPVANTTSYFVKNFTTTGGFININNLNTGFGTGGYSNYTAMKVQQFTGGTVNFSAAYSSGSGFSIWIDWNNNMTFEASEKVFNTTAYGSAATGTITVPAGTPLGNYRMRIMMDNNTSNPNNPCEFVEYEDWDWGDVYYSGEAEDYTFEVTTPPSCMPPTELGAGNMTFTTAQLSWMGEGTVFDVEYGPTGFTQGTGTLMSSVGNPYDATGLTSDTNYQYYVRRDCGSGDKSPWAGPFSFRTGYCLPAATSTSYFIRDFSTTEGYVNISNTGTAIGTGGYSNFSTLKVQQSEGRTINFSAAYSGGSGFAIWVDWNKNMAFDTDERVFNTTAYGASSTGTITVPAGTPIGSYRMRIRMDYNNSSPSDACGFNSGNGEAEDYTLEVIAVPSCIPPTNLNIASMTPTTALLAWTSDGTLFDVEYGPNGFTQGTGTTRTGVTSPYSVTDLTADTAYQFYVRKDCGSGDKSLWAGPFRFTTAYCTPTATSTSYYINSFTTTGGATNISNTNTSIGTGGYSNHTTMKVQQYEGASVDFSAAYSSGSGFAIWIDWNNNMTFEASERVFNTTAYGAAATGTITVPALTPVGNYRMRIRMDFNNNSPSDACSFNSGNGEAEDYTFEVITPPSCPAPTGGTAGNLTIATAQLSWVSAGTLFDVEYGPRGFTQGAGTMASGVPNQHTISGLSANTAYQFYVRRDCGSGDKSTWAGPFAFRTACGTQTVPYLIDFEDATTPALPACTSSQNAGTGNNWKTDNINRGGFNSKVLNYSYNSSNPANAWFYSNGVQLEAGTNYTLKFQYANSGNTTYVESVKVNIGTAADFNAMTRNLADYPSIVNDSQLESSTTFTVETSGIYYIGFNAYSITNRAQIYIDNISLDVALSNPDFDATSFKAYPNPVKNILNLSYDKNISDVAVFNLIGQQVMTRTINNDKGQIDMSGLPAGTYMVKVTADNAVKTIKIIKQD</sequence>
<feature type="domain" description="Fibronectin type-III" evidence="3">
    <location>
        <begin position="1151"/>
        <end position="1238"/>
    </location>
</feature>
<feature type="transmembrane region" description="Helical" evidence="2">
    <location>
        <begin position="17"/>
        <end position="34"/>
    </location>
</feature>
<feature type="domain" description="Fibronectin type-III" evidence="3">
    <location>
        <begin position="1385"/>
        <end position="1472"/>
    </location>
</feature>
<keyword evidence="1" id="KW-0732">Signal</keyword>
<gene>
    <name evidence="4" type="ORF">B0G92_2856</name>
    <name evidence="5" type="ORF">CLV50_2866</name>
</gene>
<keyword evidence="2" id="KW-0472">Membrane</keyword>
<evidence type="ECO:0000256" key="2">
    <source>
        <dbReference type="SAM" id="Phobius"/>
    </source>
</evidence>
<keyword evidence="2" id="KW-1133">Transmembrane helix</keyword>
<dbReference type="InterPro" id="IPR003961">
    <property type="entry name" value="FN3_dom"/>
</dbReference>
<dbReference type="PROSITE" id="PS50853">
    <property type="entry name" value="FN3"/>
    <property type="match status" value="6"/>
</dbReference>
<evidence type="ECO:0000313" key="7">
    <source>
        <dbReference type="Proteomes" id="UP000275027"/>
    </source>
</evidence>
<evidence type="ECO:0000313" key="5">
    <source>
        <dbReference type="EMBL" id="RLJ24149.1"/>
    </source>
</evidence>
<dbReference type="Proteomes" id="UP000275027">
    <property type="component" value="Unassembled WGS sequence"/>
</dbReference>
<name>A0A497UDK4_9FLAO</name>
<dbReference type="Gene3D" id="2.60.120.200">
    <property type="match status" value="1"/>
</dbReference>
<feature type="domain" description="Fibronectin type-III" evidence="3">
    <location>
        <begin position="673"/>
        <end position="760"/>
    </location>
</feature>
<dbReference type="Proteomes" id="UP000233767">
    <property type="component" value="Unassembled WGS sequence"/>
</dbReference>
<dbReference type="CDD" id="cd00063">
    <property type="entry name" value="FN3"/>
    <property type="match status" value="3"/>
</dbReference>
<protein>
    <submittedName>
        <fullName evidence="4 5">Secreted protein (Por secretion system target)</fullName>
    </submittedName>
</protein>
<dbReference type="Gene3D" id="2.60.40.10">
    <property type="entry name" value="Immunoglobulins"/>
    <property type="match status" value="6"/>
</dbReference>
<dbReference type="SMART" id="SM00060">
    <property type="entry name" value="FN3"/>
    <property type="match status" value="6"/>
</dbReference>
<proteinExistence type="predicted"/>
<dbReference type="NCBIfam" id="TIGR04183">
    <property type="entry name" value="Por_Secre_tail"/>
    <property type="match status" value="1"/>
</dbReference>
<evidence type="ECO:0000259" key="3">
    <source>
        <dbReference type="PROSITE" id="PS50853"/>
    </source>
</evidence>
<reference evidence="5 7" key="2">
    <citation type="submission" date="2018-10" db="EMBL/GenBank/DDBJ databases">
        <title>Genomic Encyclopedia of Archaeal and Bacterial Type Strains, Phase II (KMG-II): from individual species to whole genera.</title>
        <authorList>
            <person name="Goeker M."/>
        </authorList>
    </citation>
    <scope>NUCLEOTIDE SEQUENCE [LARGE SCALE GENOMIC DNA]</scope>
    <source>
        <strain evidence="5 7">DSM 21886</strain>
    </source>
</reference>
<dbReference type="InterPro" id="IPR026444">
    <property type="entry name" value="Secre_tail"/>
</dbReference>
<dbReference type="Pfam" id="PF20009">
    <property type="entry name" value="GEVED"/>
    <property type="match status" value="6"/>
</dbReference>
<reference evidence="4 6" key="1">
    <citation type="submission" date="2017-12" db="EMBL/GenBank/DDBJ databases">
        <title>Genomic Encyclopedia of Type Strains, Phase III (KMG-III): the genomes of soil and plant-associated and newly described type strains.</title>
        <authorList>
            <person name="Whitman W."/>
        </authorList>
    </citation>
    <scope>NUCLEOTIDE SEQUENCE [LARGE SCALE GENOMIC DNA]</scope>
    <source>
        <strain evidence="4 6">IP-10</strain>
    </source>
</reference>
<organism evidence="5 7">
    <name type="scientific">Flavobacterium lindanitolerans</name>
    <dbReference type="NCBI Taxonomy" id="428988"/>
    <lineage>
        <taxon>Bacteria</taxon>
        <taxon>Pseudomonadati</taxon>
        <taxon>Bacteroidota</taxon>
        <taxon>Flavobacteriia</taxon>
        <taxon>Flavobacteriales</taxon>
        <taxon>Flavobacteriaceae</taxon>
        <taxon>Flavobacterium</taxon>
    </lineage>
</organism>
<evidence type="ECO:0000313" key="6">
    <source>
        <dbReference type="Proteomes" id="UP000233767"/>
    </source>
</evidence>
<dbReference type="InterPro" id="IPR045474">
    <property type="entry name" value="GEVED"/>
</dbReference>
<dbReference type="InterPro" id="IPR013783">
    <property type="entry name" value="Ig-like_fold"/>
</dbReference>
<dbReference type="SUPFAM" id="SSF49265">
    <property type="entry name" value="Fibronectin type III"/>
    <property type="match status" value="6"/>
</dbReference>
<keyword evidence="2" id="KW-0812">Transmembrane</keyword>
<comment type="caution">
    <text evidence="5">The sequence shown here is derived from an EMBL/GenBank/DDBJ whole genome shotgun (WGS) entry which is preliminary data.</text>
</comment>
<dbReference type="Pfam" id="PF18962">
    <property type="entry name" value="Por_Secre_tail"/>
    <property type="match status" value="1"/>
</dbReference>
<dbReference type="EMBL" id="PJND01000009">
    <property type="protein sequence ID" value="PKW20706.1"/>
    <property type="molecule type" value="Genomic_DNA"/>
</dbReference>
<dbReference type="RefSeq" id="WP_101472689.1">
    <property type="nucleotide sequence ID" value="NZ_PJND01000009.1"/>
</dbReference>
<evidence type="ECO:0000256" key="1">
    <source>
        <dbReference type="ARBA" id="ARBA00022729"/>
    </source>
</evidence>
<feature type="domain" description="Fibronectin type-III" evidence="3">
    <location>
        <begin position="917"/>
        <end position="1004"/>
    </location>
</feature>
<keyword evidence="6" id="KW-1185">Reference proteome</keyword>
<feature type="domain" description="Fibronectin type-III" evidence="3">
    <location>
        <begin position="439"/>
        <end position="526"/>
    </location>
</feature>
<evidence type="ECO:0000313" key="4">
    <source>
        <dbReference type="EMBL" id="PKW20706.1"/>
    </source>
</evidence>
<accession>A0A497UDK4</accession>
<dbReference type="EMBL" id="RCCB01000013">
    <property type="protein sequence ID" value="RLJ24149.1"/>
    <property type="molecule type" value="Genomic_DNA"/>
</dbReference>